<reference evidence="1 2" key="1">
    <citation type="journal article" date="2006" name="Science">
        <title>Genome of rice cluster I archaea -- the key methane producers in the rice rhizosphere.</title>
        <authorList>
            <person name="Erkel C."/>
            <person name="Kube M."/>
            <person name="Reinhardt R."/>
            <person name="Liesack W."/>
        </authorList>
    </citation>
    <scope>NUCLEOTIDE SEQUENCE [LARGE SCALE GENOMIC DNA]</scope>
    <source>
        <strain evidence="2">DSM 22066 / NBRC 105507 / MRE50</strain>
    </source>
</reference>
<evidence type="ECO:0000313" key="2">
    <source>
        <dbReference type="Proteomes" id="UP000000663"/>
    </source>
</evidence>
<dbReference type="KEGG" id="rci:RCIX694"/>
<dbReference type="STRING" id="351160.RCIX694"/>
<sequence>MKLSKIALVLVVALSLATVAVPAGAWFGPFGITGFGFPFGAGVGTSFSSNFQSSTSFSTFGTAGIGSCGVPLGFGFGVPFGLGFGGFGLGFPFGFC</sequence>
<evidence type="ECO:0000313" key="1">
    <source>
        <dbReference type="EMBL" id="CAJ36086.1"/>
    </source>
</evidence>
<dbReference type="RefSeq" id="WP_012036423.1">
    <property type="nucleotide sequence ID" value="NC_009464.1"/>
</dbReference>
<accession>Q0W6A7</accession>
<keyword evidence="2" id="KW-1185">Reference proteome</keyword>
<dbReference type="Proteomes" id="UP000000663">
    <property type="component" value="Chromosome"/>
</dbReference>
<dbReference type="GeneID" id="5143077"/>
<dbReference type="EMBL" id="AM114193">
    <property type="protein sequence ID" value="CAJ36086.1"/>
    <property type="molecule type" value="Genomic_DNA"/>
</dbReference>
<organism evidence="1 2">
    <name type="scientific">Methanocella arvoryzae (strain DSM 22066 / NBRC 105507 / MRE50)</name>
    <dbReference type="NCBI Taxonomy" id="351160"/>
    <lineage>
        <taxon>Archaea</taxon>
        <taxon>Methanobacteriati</taxon>
        <taxon>Methanobacteriota</taxon>
        <taxon>Stenosarchaea group</taxon>
        <taxon>Methanomicrobia</taxon>
        <taxon>Methanocellales</taxon>
        <taxon>Methanocellaceae</taxon>
        <taxon>Methanocella</taxon>
    </lineage>
</organism>
<dbReference type="AlphaFoldDB" id="Q0W6A7"/>
<name>Q0W6A7_METAR</name>
<gene>
    <name evidence="1" type="ORF">RCIX694</name>
</gene>
<proteinExistence type="predicted"/>
<protein>
    <submittedName>
        <fullName evidence="1">Uncharacterized protein</fullName>
    </submittedName>
</protein>